<proteinExistence type="predicted"/>
<sequence>MDYGATFKRIREDKGLKIVDLEQENISRSLIGKFEKGQSRLSADRLDRLLADMGVSHDEFLFLGGEPGDNYMYTLLHEMGVQSGKIRERQQLDRMIARATRDLTSGRSGLSARFMRDFGLMIKIGLTAEDDGVKKEIYEYPGVQQHVKPAVQFLKKAETWGRLELDLFTLFYIGMQPDDLLVLGRLAIQRARVYTALRSEKKRLVDIIHTAFNGLMYVDQAGAAEMLALEAQVIQAADEFMIDWTSERLRLRLDEGLLMMLQGQVTAGYEQIMSVVSVYEMIGMQEMANFTRQIIAQTKSAIESNQRDKIPHIYSMLI</sequence>
<accession>A0A6L7A8Z7</accession>
<evidence type="ECO:0000259" key="1">
    <source>
        <dbReference type="PROSITE" id="PS50943"/>
    </source>
</evidence>
<dbReference type="AlphaFoldDB" id="A0A6L7A8Z7"/>
<dbReference type="CDD" id="cd00093">
    <property type="entry name" value="HTH_XRE"/>
    <property type="match status" value="1"/>
</dbReference>
<dbReference type="InterPro" id="IPR010982">
    <property type="entry name" value="Lambda_DNA-bd_dom_sf"/>
</dbReference>
<dbReference type="InterPro" id="IPR010057">
    <property type="entry name" value="Transcription_activator_Rgg_C"/>
</dbReference>
<dbReference type="Pfam" id="PF21259">
    <property type="entry name" value="Rgg_C"/>
    <property type="match status" value="1"/>
</dbReference>
<dbReference type="SMART" id="SM00530">
    <property type="entry name" value="HTH_XRE"/>
    <property type="match status" value="1"/>
</dbReference>
<dbReference type="Pfam" id="PF01381">
    <property type="entry name" value="HTH_3"/>
    <property type="match status" value="1"/>
</dbReference>
<comment type="caution">
    <text evidence="2">The sequence shown here is derived from an EMBL/GenBank/DDBJ whole genome shotgun (WGS) entry which is preliminary data.</text>
</comment>
<dbReference type="RefSeq" id="WP_029510077.1">
    <property type="nucleotide sequence ID" value="NZ_DAITWI010000006.1"/>
</dbReference>
<reference evidence="2 3" key="1">
    <citation type="submission" date="2019-12" db="EMBL/GenBank/DDBJ databases">
        <title>Complete genome sequence of Leuconostoc lactis strain AVN1 provides insights into metabolic potential.</title>
        <authorList>
            <person name="Besrour N."/>
            <person name="Najjari A."/>
            <person name="Fhoula I."/>
            <person name="Jaballah S."/>
            <person name="Klibi N."/>
            <person name="Ouzari H.I."/>
        </authorList>
    </citation>
    <scope>NUCLEOTIDE SEQUENCE [LARGE SCALE GENOMIC DNA]</scope>
    <source>
        <strain evidence="2 3">AVN1</strain>
    </source>
</reference>
<dbReference type="InterPro" id="IPR001387">
    <property type="entry name" value="Cro/C1-type_HTH"/>
</dbReference>
<feature type="domain" description="HTH cro/C1-type" evidence="1">
    <location>
        <begin position="7"/>
        <end position="60"/>
    </location>
</feature>
<dbReference type="PANTHER" id="PTHR37038">
    <property type="entry name" value="TRANSCRIPTIONAL REGULATOR-RELATED"/>
    <property type="match status" value="1"/>
</dbReference>
<dbReference type="Gene3D" id="1.10.260.40">
    <property type="entry name" value="lambda repressor-like DNA-binding domains"/>
    <property type="match status" value="1"/>
</dbReference>
<protein>
    <submittedName>
        <fullName evidence="2">Helix-turn-helix domain-containing protein</fullName>
    </submittedName>
</protein>
<dbReference type="SUPFAM" id="SSF47413">
    <property type="entry name" value="lambda repressor-like DNA-binding domains"/>
    <property type="match status" value="1"/>
</dbReference>
<name>A0A6L7A8Z7_LEULA</name>
<evidence type="ECO:0000313" key="3">
    <source>
        <dbReference type="Proteomes" id="UP000478636"/>
    </source>
</evidence>
<dbReference type="EMBL" id="WSZI01000021">
    <property type="protein sequence ID" value="MWN21835.1"/>
    <property type="molecule type" value="Genomic_DNA"/>
</dbReference>
<dbReference type="NCBIfam" id="TIGR01716">
    <property type="entry name" value="RGG_Cterm"/>
    <property type="match status" value="1"/>
</dbReference>
<dbReference type="PROSITE" id="PS50943">
    <property type="entry name" value="HTH_CROC1"/>
    <property type="match status" value="1"/>
</dbReference>
<organism evidence="2 3">
    <name type="scientific">Leuconostoc lactis</name>
    <dbReference type="NCBI Taxonomy" id="1246"/>
    <lineage>
        <taxon>Bacteria</taxon>
        <taxon>Bacillati</taxon>
        <taxon>Bacillota</taxon>
        <taxon>Bacilli</taxon>
        <taxon>Lactobacillales</taxon>
        <taxon>Lactobacillaceae</taxon>
        <taxon>Leuconostoc</taxon>
    </lineage>
</organism>
<dbReference type="GO" id="GO:0003677">
    <property type="term" value="F:DNA binding"/>
    <property type="evidence" value="ECO:0007669"/>
    <property type="project" value="InterPro"/>
</dbReference>
<gene>
    <name evidence="2" type="ORF">GQS40_13825</name>
</gene>
<dbReference type="Proteomes" id="UP000478636">
    <property type="component" value="Unassembled WGS sequence"/>
</dbReference>
<dbReference type="InterPro" id="IPR053163">
    <property type="entry name" value="HTH-type_regulator_Rgg"/>
</dbReference>
<evidence type="ECO:0000313" key="2">
    <source>
        <dbReference type="EMBL" id="MWN21835.1"/>
    </source>
</evidence>